<accession>A0ABT8PJZ1</accession>
<gene>
    <name evidence="1" type="ORF">QZM52_28365</name>
</gene>
<dbReference type="EMBL" id="JAUJSQ010000014">
    <property type="protein sequence ID" value="MDN7935192.1"/>
    <property type="molecule type" value="Genomic_DNA"/>
</dbReference>
<protein>
    <submittedName>
        <fullName evidence="1">Uncharacterized protein</fullName>
    </submittedName>
</protein>
<dbReference type="RefSeq" id="WP_226288755.1">
    <property type="nucleotide sequence ID" value="NZ_JAUJSQ010000014.1"/>
</dbReference>
<reference evidence="1" key="1">
    <citation type="submission" date="2023-07" db="EMBL/GenBank/DDBJ databases">
        <title>A collection of bacterial strains from the Burkholderia cepacia Research Laboratory and Repository.</title>
        <authorList>
            <person name="Lipuma J."/>
            <person name="Spilker T."/>
            <person name="Caverly L."/>
        </authorList>
    </citation>
    <scope>NUCLEOTIDE SEQUENCE</scope>
    <source>
        <strain evidence="1">AU42020</strain>
    </source>
</reference>
<evidence type="ECO:0000313" key="1">
    <source>
        <dbReference type="EMBL" id="MDN7935192.1"/>
    </source>
</evidence>
<keyword evidence="2" id="KW-1185">Reference proteome</keyword>
<proteinExistence type="predicted"/>
<sequence length="63" mass="7382">MFKTYKVLKSFEYMHITQKVDTWLELHPREATFLLMGGFIEERKAAASETDDATNKPTTRTKK</sequence>
<name>A0ABT8PJZ1_9BURK</name>
<dbReference type="Proteomes" id="UP001171606">
    <property type="component" value="Unassembled WGS sequence"/>
</dbReference>
<evidence type="ECO:0000313" key="2">
    <source>
        <dbReference type="Proteomes" id="UP001171606"/>
    </source>
</evidence>
<organism evidence="1 2">
    <name type="scientific">Burkholderia metallica</name>
    <dbReference type="NCBI Taxonomy" id="488729"/>
    <lineage>
        <taxon>Bacteria</taxon>
        <taxon>Pseudomonadati</taxon>
        <taxon>Pseudomonadota</taxon>
        <taxon>Betaproteobacteria</taxon>
        <taxon>Burkholderiales</taxon>
        <taxon>Burkholderiaceae</taxon>
        <taxon>Burkholderia</taxon>
        <taxon>Burkholderia cepacia complex</taxon>
    </lineage>
</organism>
<comment type="caution">
    <text evidence="1">The sequence shown here is derived from an EMBL/GenBank/DDBJ whole genome shotgun (WGS) entry which is preliminary data.</text>
</comment>